<evidence type="ECO:0000256" key="2">
    <source>
        <dbReference type="SAM" id="MobiDB-lite"/>
    </source>
</evidence>
<organism evidence="3 4">
    <name type="scientific">Leucocoprinus leucothites</name>
    <dbReference type="NCBI Taxonomy" id="201217"/>
    <lineage>
        <taxon>Eukaryota</taxon>
        <taxon>Fungi</taxon>
        <taxon>Dikarya</taxon>
        <taxon>Basidiomycota</taxon>
        <taxon>Agaricomycotina</taxon>
        <taxon>Agaricomycetes</taxon>
        <taxon>Agaricomycetidae</taxon>
        <taxon>Agaricales</taxon>
        <taxon>Agaricineae</taxon>
        <taxon>Agaricaceae</taxon>
        <taxon>Leucocoprinus</taxon>
    </lineage>
</organism>
<feature type="compositionally biased region" description="Polar residues" evidence="2">
    <location>
        <begin position="1042"/>
        <end position="1058"/>
    </location>
</feature>
<dbReference type="EMBL" id="JAACJO010000022">
    <property type="protein sequence ID" value="KAF5347934.1"/>
    <property type="molecule type" value="Genomic_DNA"/>
</dbReference>
<feature type="compositionally biased region" description="Polar residues" evidence="2">
    <location>
        <begin position="70"/>
        <end position="82"/>
    </location>
</feature>
<sequence>MDTLTVVQGDTHPLLLLLSDLKSSLINSQNEAHATAVKLQHHSLSTSRALDRTHALEHQNSVLNDELYTLRSNPHPNFSSSKDQGEGGQDSVNQLTLSLRTLNEKLTATETILARRTAELTQTLGELQKSKLATDGAHELSARIRGREEALKSRERELELKVRLADERARMSERAVEDYANLVRTLEGRAGIAQSNGHAVQSTSEEDVQRLLREFAHERDSLHIQLSSTQHDLALLTSQLAALTKSSETTLPELANLRTKLQLLERDDTTATKMVSRYMKFSQTQTNHLQQSLSTLSTRHSATLSSLTSQIQTLTHTLKLTQSHNARLLSALDDLGNEVMKEGYGRRREVRLRIKLVGREERVLEGLRRWLRRAEEGYARIGSAEGGTEGIVLADMIQDAKILIDNLDSPLPIPTSPQSGIDTGIPPTPVSGSLARLITIQSTIDDLVEELQQEQAKRIALERLVVRQEVEDVTADVLPEKAQQNGFHEEKLSFPEPSTQPNLPSTLPLNEPALSGDVSSSPAPPYEAMMEAPIPRLEPSPASNTTDEIPIPPVPLPQSDSRTPTIEITPAPIVEPSPSVQAVIPGDPPPQQEQSAAHEESGSVVAVDELLGTQDENVNTAGRVRDDVNGAEDSSPVVGRVPGAVSTTVDGTAGFDGLLAEVDTASGDVTPEDRERVYASVRSQSAGAQAVEIDAADEEGVQVAQAEVVAQDAEEPVVDGKDTTAPNPADTGSITPALKSEDTNPTTDTSLPALAQPQPRSRPPTIPTLSMSPPSSPSSSPPPSSSHQPIPPPSQLPAPITRPPPHPLLEQLTKARNRYDHVQRAFHACHIALEGLKASLASTTSITSSHAYPGYPDSGHYPPSLSPVISNDVLSTIVQRLDDYTEDARVELEIRISDEEVMGRGYEALLMLPGAFSSTISTPPDEVGGDNTHVGSLADVEAQIMAFIDGTDPAISRAMGSFERKLGDIEYDVVVVKKAIHDPQSFFSAPVTTTETTLISDPTQDSASTNGAGTSGGGWTSWIRTPISRPTTPTLAAPTPTFGSVMTSRNKSPSTLRPSDTDIVRALGLKVPMPDFTFASTLFSGSLFTNQQPHSTSQEDHESPSSASLSLGGLGLGHAFGTGPRARTISTSMYMLGMGMGSPGAGAVNRSPMGSPLQRRVVSAVAPAMVASGRGSTLKSASGADDREGGEEEEEDVD</sequence>
<keyword evidence="1" id="KW-0175">Coiled coil</keyword>
<evidence type="ECO:0000313" key="4">
    <source>
        <dbReference type="Proteomes" id="UP000559027"/>
    </source>
</evidence>
<keyword evidence="4" id="KW-1185">Reference proteome</keyword>
<feature type="compositionally biased region" description="Low complexity" evidence="2">
    <location>
        <begin position="1020"/>
        <end position="1041"/>
    </location>
</feature>
<reference evidence="3 4" key="1">
    <citation type="journal article" date="2020" name="ISME J.">
        <title>Uncovering the hidden diversity of litter-decomposition mechanisms in mushroom-forming fungi.</title>
        <authorList>
            <person name="Floudas D."/>
            <person name="Bentzer J."/>
            <person name="Ahren D."/>
            <person name="Johansson T."/>
            <person name="Persson P."/>
            <person name="Tunlid A."/>
        </authorList>
    </citation>
    <scope>NUCLEOTIDE SEQUENCE [LARGE SCALE GENOMIC DNA]</scope>
    <source>
        <strain evidence="3 4">CBS 146.42</strain>
    </source>
</reference>
<protein>
    <submittedName>
        <fullName evidence="3">Uncharacterized protein</fullName>
    </submittedName>
</protein>
<feature type="region of interest" description="Disordered" evidence="2">
    <location>
        <begin position="1089"/>
        <end position="1110"/>
    </location>
</feature>
<comment type="caution">
    <text evidence="3">The sequence shown here is derived from an EMBL/GenBank/DDBJ whole genome shotgun (WGS) entry which is preliminary data.</text>
</comment>
<feature type="compositionally biased region" description="Polar residues" evidence="2">
    <location>
        <begin position="724"/>
        <end position="734"/>
    </location>
</feature>
<feature type="compositionally biased region" description="Acidic residues" evidence="2">
    <location>
        <begin position="1188"/>
        <end position="1198"/>
    </location>
</feature>
<proteinExistence type="predicted"/>
<dbReference type="PANTHER" id="PTHR24216">
    <property type="entry name" value="PAXILLIN-RELATED"/>
    <property type="match status" value="1"/>
</dbReference>
<evidence type="ECO:0000256" key="1">
    <source>
        <dbReference type="SAM" id="Coils"/>
    </source>
</evidence>
<feature type="region of interest" description="Disordered" evidence="2">
    <location>
        <begin position="1172"/>
        <end position="1198"/>
    </location>
</feature>
<dbReference type="OrthoDB" id="2592022at2759"/>
<evidence type="ECO:0000313" key="3">
    <source>
        <dbReference type="EMBL" id="KAF5347934.1"/>
    </source>
</evidence>
<feature type="region of interest" description="Disordered" evidence="2">
    <location>
        <begin position="477"/>
        <end position="562"/>
    </location>
</feature>
<feature type="compositionally biased region" description="Low complexity" evidence="2">
    <location>
        <begin position="526"/>
        <end position="535"/>
    </location>
</feature>
<feature type="region of interest" description="Disordered" evidence="2">
    <location>
        <begin position="997"/>
        <end position="1059"/>
    </location>
</feature>
<accession>A0A8H5CV66</accession>
<feature type="compositionally biased region" description="Polar residues" evidence="2">
    <location>
        <begin position="496"/>
        <end position="508"/>
    </location>
</feature>
<dbReference type="PANTHER" id="PTHR24216:SF65">
    <property type="entry name" value="PAXILLIN-LIKE PROTEIN 1"/>
    <property type="match status" value="1"/>
</dbReference>
<dbReference type="Proteomes" id="UP000559027">
    <property type="component" value="Unassembled WGS sequence"/>
</dbReference>
<feature type="coiled-coil region" evidence="1">
    <location>
        <begin position="437"/>
        <end position="471"/>
    </location>
</feature>
<feature type="compositionally biased region" description="Pro residues" evidence="2">
    <location>
        <begin position="774"/>
        <end position="807"/>
    </location>
</feature>
<name>A0A8H5CV66_9AGAR</name>
<feature type="region of interest" description="Disordered" evidence="2">
    <location>
        <begin position="70"/>
        <end position="91"/>
    </location>
</feature>
<feature type="compositionally biased region" description="Low complexity" evidence="2">
    <location>
        <begin position="701"/>
        <end position="711"/>
    </location>
</feature>
<feature type="region of interest" description="Disordered" evidence="2">
    <location>
        <begin position="583"/>
        <end position="602"/>
    </location>
</feature>
<feature type="region of interest" description="Disordered" evidence="2">
    <location>
        <begin position="612"/>
        <end position="651"/>
    </location>
</feature>
<dbReference type="AlphaFoldDB" id="A0A8H5CV66"/>
<feature type="region of interest" description="Disordered" evidence="2">
    <location>
        <begin position="698"/>
        <end position="808"/>
    </location>
</feature>
<gene>
    <name evidence="3" type="ORF">D9756_010176</name>
</gene>